<keyword evidence="2" id="KW-0012">Acyltransferase</keyword>
<dbReference type="Proteomes" id="UP000027361">
    <property type="component" value="Unassembled WGS sequence"/>
</dbReference>
<dbReference type="HOGENOM" id="CLU_013985_7_1_1"/>
<gene>
    <name evidence="4" type="ORF">K437DRAFT_254512</name>
</gene>
<proteinExistence type="predicted"/>
<dbReference type="STRING" id="1037660.A0A066WHX9"/>
<evidence type="ECO:0000313" key="5">
    <source>
        <dbReference type="Proteomes" id="UP000027361"/>
    </source>
</evidence>
<keyword evidence="1 4" id="KW-0808">Transferase</keyword>
<dbReference type="PANTHER" id="PTHR45910">
    <property type="entry name" value="N-ALPHA-ACETYLTRANSFERASE 20"/>
    <property type="match status" value="1"/>
</dbReference>
<evidence type="ECO:0000259" key="3">
    <source>
        <dbReference type="PROSITE" id="PS51186"/>
    </source>
</evidence>
<dbReference type="Pfam" id="PF00583">
    <property type="entry name" value="Acetyltransf_1"/>
    <property type="match status" value="1"/>
</dbReference>
<dbReference type="AlphaFoldDB" id="A0A066WHX9"/>
<evidence type="ECO:0000313" key="4">
    <source>
        <dbReference type="EMBL" id="KDN52138.1"/>
    </source>
</evidence>
<feature type="domain" description="N-acetyltransferase" evidence="3">
    <location>
        <begin position="2"/>
        <end position="163"/>
    </location>
</feature>
<dbReference type="GO" id="GO:0004596">
    <property type="term" value="F:protein-N-terminal amino-acid acetyltransferase activity"/>
    <property type="evidence" value="ECO:0007669"/>
    <property type="project" value="TreeGrafter"/>
</dbReference>
<sequence>MSRLRPFRAKDLFQFNNVNLDNWTETYSISFYLNYISQWPDLCFTQIAASGRTMGYVMGKGEGRDDKKTRVKERHGHVTAITVAPEYRRLGLADGMMKLLEDISASVYQAYFVDLFVRPSNKTAVGMYEKLGYSVYRRVTEYYHGGGLNGKDEDGYDMRKAMPRDTKKETVRDNGRDYAISPEMTAFQPARRFELE</sequence>
<reference evidence="4 5" key="1">
    <citation type="submission" date="2014-05" db="EMBL/GenBank/DDBJ databases">
        <title>Draft genome sequence of a rare smut relative, Tilletiaria anomala UBC 951.</title>
        <authorList>
            <consortium name="DOE Joint Genome Institute"/>
            <person name="Toome M."/>
            <person name="Kuo A."/>
            <person name="Henrissat B."/>
            <person name="Lipzen A."/>
            <person name="Tritt A."/>
            <person name="Yoshinaga Y."/>
            <person name="Zane M."/>
            <person name="Barry K."/>
            <person name="Grigoriev I.V."/>
            <person name="Spatafora J.W."/>
            <person name="Aimea M.C."/>
        </authorList>
    </citation>
    <scope>NUCLEOTIDE SEQUENCE [LARGE SCALE GENOMIC DNA]</scope>
    <source>
        <strain evidence="4 5">UBC 951</strain>
    </source>
</reference>
<dbReference type="FunCoup" id="A0A066WHX9">
    <property type="interactions" value="350"/>
</dbReference>
<keyword evidence="5" id="KW-1185">Reference proteome</keyword>
<dbReference type="GO" id="GO:0031416">
    <property type="term" value="C:NatB complex"/>
    <property type="evidence" value="ECO:0007669"/>
    <property type="project" value="TreeGrafter"/>
</dbReference>
<dbReference type="InterPro" id="IPR016181">
    <property type="entry name" value="Acyl_CoA_acyltransferase"/>
</dbReference>
<dbReference type="OMA" id="EQHPSMR"/>
<dbReference type="Gene3D" id="3.40.630.30">
    <property type="match status" value="1"/>
</dbReference>
<dbReference type="GeneID" id="25263890"/>
<dbReference type="PANTHER" id="PTHR45910:SF1">
    <property type="entry name" value="N-ALPHA-ACETYLTRANSFERASE 20"/>
    <property type="match status" value="1"/>
</dbReference>
<dbReference type="PROSITE" id="PS51186">
    <property type="entry name" value="GNAT"/>
    <property type="match status" value="1"/>
</dbReference>
<evidence type="ECO:0000256" key="1">
    <source>
        <dbReference type="ARBA" id="ARBA00022679"/>
    </source>
</evidence>
<protein>
    <submittedName>
        <fullName evidence="4">Putative N-acetyltransferase 5</fullName>
    </submittedName>
</protein>
<dbReference type="EMBL" id="JMSN01000013">
    <property type="protein sequence ID" value="KDN52138.1"/>
    <property type="molecule type" value="Genomic_DNA"/>
</dbReference>
<comment type="caution">
    <text evidence="4">The sequence shown here is derived from an EMBL/GenBank/DDBJ whole genome shotgun (WGS) entry which is preliminary data.</text>
</comment>
<evidence type="ECO:0000256" key="2">
    <source>
        <dbReference type="ARBA" id="ARBA00023315"/>
    </source>
</evidence>
<name>A0A066WHX9_TILAU</name>
<dbReference type="InterPro" id="IPR000182">
    <property type="entry name" value="GNAT_dom"/>
</dbReference>
<accession>A0A066WHX9</accession>
<dbReference type="CDD" id="cd04301">
    <property type="entry name" value="NAT_SF"/>
    <property type="match status" value="1"/>
</dbReference>
<dbReference type="InterPro" id="IPR051646">
    <property type="entry name" value="NatB_acetyltransferase_subunit"/>
</dbReference>
<dbReference type="OrthoDB" id="10264728at2759"/>
<organism evidence="4 5">
    <name type="scientific">Tilletiaria anomala (strain ATCC 24038 / CBS 436.72 / UBC 951)</name>
    <dbReference type="NCBI Taxonomy" id="1037660"/>
    <lineage>
        <taxon>Eukaryota</taxon>
        <taxon>Fungi</taxon>
        <taxon>Dikarya</taxon>
        <taxon>Basidiomycota</taxon>
        <taxon>Ustilaginomycotina</taxon>
        <taxon>Exobasidiomycetes</taxon>
        <taxon>Georgefischeriales</taxon>
        <taxon>Tilletiariaceae</taxon>
        <taxon>Tilletiaria</taxon>
    </lineage>
</organism>
<dbReference type="FunFam" id="3.40.630.30:FF:000065">
    <property type="entry name" value="N-terminal acetyltransferase complex ARD1 subunit homolog"/>
    <property type="match status" value="1"/>
</dbReference>
<dbReference type="SUPFAM" id="SSF55729">
    <property type="entry name" value="Acyl-CoA N-acyltransferases (Nat)"/>
    <property type="match status" value="1"/>
</dbReference>
<dbReference type="RefSeq" id="XP_013244993.1">
    <property type="nucleotide sequence ID" value="XM_013389539.1"/>
</dbReference>
<dbReference type="InParanoid" id="A0A066WHX9"/>